<evidence type="ECO:0000256" key="1">
    <source>
        <dbReference type="ARBA" id="ARBA00022723"/>
    </source>
</evidence>
<feature type="domain" description="Phytocyanin" evidence="5">
    <location>
        <begin position="20"/>
        <end position="118"/>
    </location>
</feature>
<accession>A0A7J6VYD5</accession>
<comment type="caution">
    <text evidence="6">The sequence shown here is derived from an EMBL/GenBank/DDBJ whole genome shotgun (WGS) entry which is preliminary data.</text>
</comment>
<feature type="chain" id="PRO_5029873989" evidence="4">
    <location>
        <begin position="20"/>
        <end position="194"/>
    </location>
</feature>
<dbReference type="EMBL" id="JABWDY010024581">
    <property type="protein sequence ID" value="KAF5190139.1"/>
    <property type="molecule type" value="Genomic_DNA"/>
</dbReference>
<dbReference type="Proteomes" id="UP000554482">
    <property type="component" value="Unassembled WGS sequence"/>
</dbReference>
<evidence type="ECO:0000256" key="4">
    <source>
        <dbReference type="SAM" id="SignalP"/>
    </source>
</evidence>
<keyword evidence="1" id="KW-0479">Metal-binding</keyword>
<gene>
    <name evidence="6" type="ORF">FRX31_020276</name>
</gene>
<evidence type="ECO:0000259" key="5">
    <source>
        <dbReference type="PROSITE" id="PS51485"/>
    </source>
</evidence>
<evidence type="ECO:0000313" key="6">
    <source>
        <dbReference type="EMBL" id="KAF5190139.1"/>
    </source>
</evidence>
<dbReference type="PROSITE" id="PS51485">
    <property type="entry name" value="PHYTOCYANIN"/>
    <property type="match status" value="1"/>
</dbReference>
<dbReference type="Gene3D" id="2.60.40.420">
    <property type="entry name" value="Cupredoxins - blue copper proteins"/>
    <property type="match status" value="1"/>
</dbReference>
<dbReference type="GO" id="GO:0005886">
    <property type="term" value="C:plasma membrane"/>
    <property type="evidence" value="ECO:0007669"/>
    <property type="project" value="TreeGrafter"/>
</dbReference>
<name>A0A7J6VYD5_THATH</name>
<evidence type="ECO:0000313" key="7">
    <source>
        <dbReference type="Proteomes" id="UP000554482"/>
    </source>
</evidence>
<dbReference type="GO" id="GO:0046872">
    <property type="term" value="F:metal ion binding"/>
    <property type="evidence" value="ECO:0007669"/>
    <property type="project" value="UniProtKB-KW"/>
</dbReference>
<dbReference type="PANTHER" id="PTHR33021">
    <property type="entry name" value="BLUE COPPER PROTEIN"/>
    <property type="match status" value="1"/>
</dbReference>
<dbReference type="OrthoDB" id="686200at2759"/>
<organism evidence="6 7">
    <name type="scientific">Thalictrum thalictroides</name>
    <name type="common">Rue-anemone</name>
    <name type="synonym">Anemone thalictroides</name>
    <dbReference type="NCBI Taxonomy" id="46969"/>
    <lineage>
        <taxon>Eukaryota</taxon>
        <taxon>Viridiplantae</taxon>
        <taxon>Streptophyta</taxon>
        <taxon>Embryophyta</taxon>
        <taxon>Tracheophyta</taxon>
        <taxon>Spermatophyta</taxon>
        <taxon>Magnoliopsida</taxon>
        <taxon>Ranunculales</taxon>
        <taxon>Ranunculaceae</taxon>
        <taxon>Thalictroideae</taxon>
        <taxon>Thalictrum</taxon>
    </lineage>
</organism>
<dbReference type="GO" id="GO:0009055">
    <property type="term" value="F:electron transfer activity"/>
    <property type="evidence" value="ECO:0007669"/>
    <property type="project" value="InterPro"/>
</dbReference>
<keyword evidence="2" id="KW-0325">Glycoprotein</keyword>
<reference evidence="6 7" key="1">
    <citation type="submission" date="2020-06" db="EMBL/GenBank/DDBJ databases">
        <title>Transcriptomic and genomic resources for Thalictrum thalictroides and T. hernandezii: Facilitating candidate gene discovery in an emerging model plant lineage.</title>
        <authorList>
            <person name="Arias T."/>
            <person name="Riano-Pachon D.M."/>
            <person name="Di Stilio V.S."/>
        </authorList>
    </citation>
    <scope>NUCLEOTIDE SEQUENCE [LARGE SCALE GENOMIC DNA]</scope>
    <source>
        <strain evidence="7">cv. WT478/WT964</strain>
        <tissue evidence="6">Leaves</tissue>
    </source>
</reference>
<feature type="compositionally biased region" description="Polar residues" evidence="3">
    <location>
        <begin position="158"/>
        <end position="168"/>
    </location>
</feature>
<dbReference type="Pfam" id="PF02298">
    <property type="entry name" value="Cu_bind_like"/>
    <property type="match status" value="1"/>
</dbReference>
<dbReference type="SUPFAM" id="SSF49503">
    <property type="entry name" value="Cupredoxins"/>
    <property type="match status" value="1"/>
</dbReference>
<keyword evidence="7" id="KW-1185">Reference proteome</keyword>
<evidence type="ECO:0000256" key="2">
    <source>
        <dbReference type="ARBA" id="ARBA00023180"/>
    </source>
</evidence>
<evidence type="ECO:0000256" key="3">
    <source>
        <dbReference type="SAM" id="MobiDB-lite"/>
    </source>
</evidence>
<feature type="signal peptide" evidence="4">
    <location>
        <begin position="1"/>
        <end position="19"/>
    </location>
</feature>
<dbReference type="FunFam" id="2.60.40.420:FF:000003">
    <property type="entry name" value="Blue copper"/>
    <property type="match status" value="1"/>
</dbReference>
<proteinExistence type="predicted"/>
<dbReference type="InterPro" id="IPR008972">
    <property type="entry name" value="Cupredoxin"/>
</dbReference>
<keyword evidence="4" id="KW-0732">Signal</keyword>
<dbReference type="InterPro" id="IPR003245">
    <property type="entry name" value="Phytocyanin_dom"/>
</dbReference>
<dbReference type="AlphaFoldDB" id="A0A7J6VYD5"/>
<feature type="compositionally biased region" description="Low complexity" evidence="3">
    <location>
        <begin position="120"/>
        <end position="157"/>
    </location>
</feature>
<dbReference type="InterPro" id="IPR039391">
    <property type="entry name" value="Phytocyanin-like"/>
</dbReference>
<sequence>MAIATAFFAFLLILPAVYAVDYTVGDTNGWTQGIDYTTWTAGKTFNTGDTLVFNYGGSHTVDVVNKGDYDSCNTGNTLESHSDGSTKITLSKAGPMYFTCSAFGHCSGGMKLAVTVSAASTTPSNGTPTTPSTTTPSPTTPSTETPSSTTPSGTTPSRNTDNQAGTNGASSNLYNMNYMFGACLVLAPLLVLMG</sequence>
<protein>
    <submittedName>
        <fullName evidence="6">Early nodulin-like protein</fullName>
    </submittedName>
</protein>
<dbReference type="CDD" id="cd04216">
    <property type="entry name" value="Phytocyanin"/>
    <property type="match status" value="1"/>
</dbReference>
<feature type="region of interest" description="Disordered" evidence="3">
    <location>
        <begin position="120"/>
        <end position="168"/>
    </location>
</feature>
<dbReference type="PANTHER" id="PTHR33021:SF350">
    <property type="entry name" value="UCLACYANIN-2"/>
    <property type="match status" value="1"/>
</dbReference>